<dbReference type="Pfam" id="PF00109">
    <property type="entry name" value="ketoacyl-synt"/>
    <property type="match status" value="1"/>
</dbReference>
<protein>
    <submittedName>
        <fullName evidence="2">Beta-ketoacyl synthase, N-terminal domain</fullName>
    </submittedName>
</protein>
<accession>A0A1C5HL68</accession>
<dbReference type="GO" id="GO:0016746">
    <property type="term" value="F:acyltransferase activity"/>
    <property type="evidence" value="ECO:0007669"/>
    <property type="project" value="InterPro"/>
</dbReference>
<name>A0A1C5HL68_9ACTN</name>
<dbReference type="EMBL" id="LT607750">
    <property type="protein sequence ID" value="SCG46752.1"/>
    <property type="molecule type" value="Genomic_DNA"/>
</dbReference>
<sequence>MTGYGVAVTGWSAHLPALPPGARLAGWEPGPACPPEDAATLLGRKGLLAKEPATRLALCAVHRALGRPARAGRRVPDTPPDPDTAVVVATNLGNCATVAAVATAVATDGVRAVSPLDAPNASSNVVSSTVAIWFGWGGPNLTVCSGHPAGLDAVALGVLLLSAGRARRVVVVGAEPADPVAAGLLDAAAPLRPLAACVLLERDGDLRLGPVEELTGPPPGGADLLLAPAGLAADAVDLTGAVGAGYGALGVLQLAVAAAVLAERGGSARIVCGDPDDGYRTTRLSRGTG</sequence>
<dbReference type="Gene3D" id="3.40.47.10">
    <property type="match status" value="1"/>
</dbReference>
<dbReference type="AlphaFoldDB" id="A0A1C5HL68"/>
<keyword evidence="3" id="KW-1185">Reference proteome</keyword>
<dbReference type="InterPro" id="IPR014030">
    <property type="entry name" value="Ketoacyl_synth_N"/>
</dbReference>
<reference evidence="2 3" key="1">
    <citation type="submission" date="2016-06" db="EMBL/GenBank/DDBJ databases">
        <authorList>
            <person name="Kjaerup R.B."/>
            <person name="Dalgaard T.S."/>
            <person name="Juul-Madsen H.R."/>
        </authorList>
    </citation>
    <scope>NUCLEOTIDE SEQUENCE [LARGE SCALE GENOMIC DNA]</scope>
    <source>
        <strain evidence="2 3">DSM 43904</strain>
    </source>
</reference>
<evidence type="ECO:0000259" key="1">
    <source>
        <dbReference type="Pfam" id="PF00109"/>
    </source>
</evidence>
<gene>
    <name evidence="2" type="ORF">GA0070609_1826</name>
</gene>
<dbReference type="InterPro" id="IPR016039">
    <property type="entry name" value="Thiolase-like"/>
</dbReference>
<dbReference type="SUPFAM" id="SSF53901">
    <property type="entry name" value="Thiolase-like"/>
    <property type="match status" value="1"/>
</dbReference>
<evidence type="ECO:0000313" key="3">
    <source>
        <dbReference type="Proteomes" id="UP000198217"/>
    </source>
</evidence>
<organism evidence="2 3">
    <name type="scientific">Micromonospora echinaurantiaca</name>
    <dbReference type="NCBI Taxonomy" id="47857"/>
    <lineage>
        <taxon>Bacteria</taxon>
        <taxon>Bacillati</taxon>
        <taxon>Actinomycetota</taxon>
        <taxon>Actinomycetes</taxon>
        <taxon>Micromonosporales</taxon>
        <taxon>Micromonosporaceae</taxon>
        <taxon>Micromonospora</taxon>
    </lineage>
</organism>
<dbReference type="RefSeq" id="WP_231928595.1">
    <property type="nucleotide sequence ID" value="NZ_LT607750.1"/>
</dbReference>
<proteinExistence type="predicted"/>
<feature type="domain" description="Beta-ketoacyl synthase-like N-terminal" evidence="1">
    <location>
        <begin position="51"/>
        <end position="192"/>
    </location>
</feature>
<evidence type="ECO:0000313" key="2">
    <source>
        <dbReference type="EMBL" id="SCG46752.1"/>
    </source>
</evidence>
<dbReference type="Proteomes" id="UP000198217">
    <property type="component" value="Chromosome I"/>
</dbReference>